<gene>
    <name evidence="2" type="ORF">HPB51_009575</name>
</gene>
<reference evidence="2" key="2">
    <citation type="submission" date="2021-09" db="EMBL/GenBank/DDBJ databases">
        <authorList>
            <person name="Jia N."/>
            <person name="Wang J."/>
            <person name="Shi W."/>
            <person name="Du L."/>
            <person name="Sun Y."/>
            <person name="Zhan W."/>
            <person name="Jiang J."/>
            <person name="Wang Q."/>
            <person name="Zhang B."/>
            <person name="Ji P."/>
            <person name="Sakyi L.B."/>
            <person name="Cui X."/>
            <person name="Yuan T."/>
            <person name="Jiang B."/>
            <person name="Yang W."/>
            <person name="Lam T.T.-Y."/>
            <person name="Chang Q."/>
            <person name="Ding S."/>
            <person name="Wang X."/>
            <person name="Zhu J."/>
            <person name="Ruan X."/>
            <person name="Zhao L."/>
            <person name="Wei J."/>
            <person name="Que T."/>
            <person name="Du C."/>
            <person name="Cheng J."/>
            <person name="Dai P."/>
            <person name="Han X."/>
            <person name="Huang E."/>
            <person name="Gao Y."/>
            <person name="Liu J."/>
            <person name="Shao H."/>
            <person name="Ye R."/>
            <person name="Li L."/>
            <person name="Wei W."/>
            <person name="Wang X."/>
            <person name="Wang C."/>
            <person name="Huo Q."/>
            <person name="Li W."/>
            <person name="Guo W."/>
            <person name="Chen H."/>
            <person name="Chen S."/>
            <person name="Zhou L."/>
            <person name="Zhou L."/>
            <person name="Ni X."/>
            <person name="Tian J."/>
            <person name="Zhou Y."/>
            <person name="Sheng Y."/>
            <person name="Liu T."/>
            <person name="Pan Y."/>
            <person name="Xia L."/>
            <person name="Li J."/>
            <person name="Zhao F."/>
            <person name="Cao W."/>
        </authorList>
    </citation>
    <scope>NUCLEOTIDE SEQUENCE</scope>
    <source>
        <strain evidence="2">Rmic-2018</strain>
        <tissue evidence="2">Larvae</tissue>
    </source>
</reference>
<keyword evidence="3" id="KW-1185">Reference proteome</keyword>
<reference evidence="2" key="1">
    <citation type="journal article" date="2020" name="Cell">
        <title>Large-Scale Comparative Analyses of Tick Genomes Elucidate Their Genetic Diversity and Vector Capacities.</title>
        <authorList>
            <consortium name="Tick Genome and Microbiome Consortium (TIGMIC)"/>
            <person name="Jia N."/>
            <person name="Wang J."/>
            <person name="Shi W."/>
            <person name="Du L."/>
            <person name="Sun Y."/>
            <person name="Zhan W."/>
            <person name="Jiang J.F."/>
            <person name="Wang Q."/>
            <person name="Zhang B."/>
            <person name="Ji P."/>
            <person name="Bell-Sakyi L."/>
            <person name="Cui X.M."/>
            <person name="Yuan T.T."/>
            <person name="Jiang B.G."/>
            <person name="Yang W.F."/>
            <person name="Lam T.T."/>
            <person name="Chang Q.C."/>
            <person name="Ding S.J."/>
            <person name="Wang X.J."/>
            <person name="Zhu J.G."/>
            <person name="Ruan X.D."/>
            <person name="Zhao L."/>
            <person name="Wei J.T."/>
            <person name="Ye R.Z."/>
            <person name="Que T.C."/>
            <person name="Du C.H."/>
            <person name="Zhou Y.H."/>
            <person name="Cheng J.X."/>
            <person name="Dai P.F."/>
            <person name="Guo W.B."/>
            <person name="Han X.H."/>
            <person name="Huang E.J."/>
            <person name="Li L.F."/>
            <person name="Wei W."/>
            <person name="Gao Y.C."/>
            <person name="Liu J.Z."/>
            <person name="Shao H.Z."/>
            <person name="Wang X."/>
            <person name="Wang C.C."/>
            <person name="Yang T.C."/>
            <person name="Huo Q.B."/>
            <person name="Li W."/>
            <person name="Chen H.Y."/>
            <person name="Chen S.E."/>
            <person name="Zhou L.G."/>
            <person name="Ni X.B."/>
            <person name="Tian J.H."/>
            <person name="Sheng Y."/>
            <person name="Liu T."/>
            <person name="Pan Y.S."/>
            <person name="Xia L.Y."/>
            <person name="Li J."/>
            <person name="Zhao F."/>
            <person name="Cao W.C."/>
        </authorList>
    </citation>
    <scope>NUCLEOTIDE SEQUENCE</scope>
    <source>
        <strain evidence="2">Rmic-2018</strain>
    </source>
</reference>
<dbReference type="AlphaFoldDB" id="A0A9J6ES90"/>
<sequence length="255" mass="28166">MDGRCVPEADCDKYPWRKAVKPKVQTTTKATPGPVDEKFSATVKLIENLDKMELISVTLETYMSFDCVCVKSVLQAKFINGADRTIECYRDATIITDESYFEVVNDGGTKIVLKDPDHLLLRARNGASERPLEENAAAERHRDNHGVDIGTHAPAAAGTARTCTPQKKTRPQENSSHDTATTSEAPSEGKVNTRYSPYPTTTVAFRKETPSQNTRGCRARQPLVFDGDVPNCARAYKPFYTPLSNHQCLQAVGNI</sequence>
<accession>A0A9J6ES90</accession>
<feature type="compositionally biased region" description="Polar residues" evidence="1">
    <location>
        <begin position="161"/>
        <end position="185"/>
    </location>
</feature>
<feature type="compositionally biased region" description="Basic and acidic residues" evidence="1">
    <location>
        <begin position="130"/>
        <end position="146"/>
    </location>
</feature>
<organism evidence="2 3">
    <name type="scientific">Rhipicephalus microplus</name>
    <name type="common">Cattle tick</name>
    <name type="synonym">Boophilus microplus</name>
    <dbReference type="NCBI Taxonomy" id="6941"/>
    <lineage>
        <taxon>Eukaryota</taxon>
        <taxon>Metazoa</taxon>
        <taxon>Ecdysozoa</taxon>
        <taxon>Arthropoda</taxon>
        <taxon>Chelicerata</taxon>
        <taxon>Arachnida</taxon>
        <taxon>Acari</taxon>
        <taxon>Parasitiformes</taxon>
        <taxon>Ixodida</taxon>
        <taxon>Ixodoidea</taxon>
        <taxon>Ixodidae</taxon>
        <taxon>Rhipicephalinae</taxon>
        <taxon>Rhipicephalus</taxon>
        <taxon>Boophilus</taxon>
    </lineage>
</organism>
<dbReference type="Proteomes" id="UP000821866">
    <property type="component" value="Chromosome 10"/>
</dbReference>
<dbReference type="EMBL" id="JABSTU010000002">
    <property type="protein sequence ID" value="KAH8037222.1"/>
    <property type="molecule type" value="Genomic_DNA"/>
</dbReference>
<evidence type="ECO:0000313" key="2">
    <source>
        <dbReference type="EMBL" id="KAH8037222.1"/>
    </source>
</evidence>
<feature type="region of interest" description="Disordered" evidence="1">
    <location>
        <begin position="125"/>
        <end position="197"/>
    </location>
</feature>
<comment type="caution">
    <text evidence="2">The sequence shown here is derived from an EMBL/GenBank/DDBJ whole genome shotgun (WGS) entry which is preliminary data.</text>
</comment>
<name>A0A9J6ES90_RHIMP</name>
<evidence type="ECO:0000313" key="3">
    <source>
        <dbReference type="Proteomes" id="UP000821866"/>
    </source>
</evidence>
<protein>
    <submittedName>
        <fullName evidence="2">Uncharacterized protein</fullName>
    </submittedName>
</protein>
<evidence type="ECO:0000256" key="1">
    <source>
        <dbReference type="SAM" id="MobiDB-lite"/>
    </source>
</evidence>
<proteinExistence type="predicted"/>